<proteinExistence type="predicted"/>
<name>W1P1H8_AMBTC</name>
<dbReference type="HOGENOM" id="CLU_1857973_0_0_1"/>
<dbReference type="Gramene" id="ERN01768">
    <property type="protein sequence ID" value="ERN01768"/>
    <property type="gene ID" value="AMTR_s00097p00157850"/>
</dbReference>
<evidence type="ECO:0000313" key="1">
    <source>
        <dbReference type="EMBL" id="ERN01768.1"/>
    </source>
</evidence>
<sequence>MGSVAEDEEEGIVAGCRRQRRRTGEYPDCRSRSRWLTRAGVKEGKSTAVTWERATRQCGRGAPQCARRSGRSAQCSAECEKRMAVCARRDGVGGVLGSVRRVLGSKGGSAMGRGLCAAMKGLTAGRRKKWAIVREHEL</sequence>
<keyword evidence="2" id="KW-1185">Reference proteome</keyword>
<dbReference type="Proteomes" id="UP000017836">
    <property type="component" value="Unassembled WGS sequence"/>
</dbReference>
<organism evidence="1 2">
    <name type="scientific">Amborella trichopoda</name>
    <dbReference type="NCBI Taxonomy" id="13333"/>
    <lineage>
        <taxon>Eukaryota</taxon>
        <taxon>Viridiplantae</taxon>
        <taxon>Streptophyta</taxon>
        <taxon>Embryophyta</taxon>
        <taxon>Tracheophyta</taxon>
        <taxon>Spermatophyta</taxon>
        <taxon>Magnoliopsida</taxon>
        <taxon>Amborellales</taxon>
        <taxon>Amborellaceae</taxon>
        <taxon>Amborella</taxon>
    </lineage>
</organism>
<protein>
    <submittedName>
        <fullName evidence="1">Uncharacterized protein</fullName>
    </submittedName>
</protein>
<dbReference type="AlphaFoldDB" id="W1P1H8"/>
<evidence type="ECO:0000313" key="2">
    <source>
        <dbReference type="Proteomes" id="UP000017836"/>
    </source>
</evidence>
<reference evidence="2" key="1">
    <citation type="journal article" date="2013" name="Science">
        <title>The Amborella genome and the evolution of flowering plants.</title>
        <authorList>
            <consortium name="Amborella Genome Project"/>
        </authorList>
    </citation>
    <scope>NUCLEOTIDE SEQUENCE [LARGE SCALE GENOMIC DNA]</scope>
</reference>
<dbReference type="EMBL" id="KI394743">
    <property type="protein sequence ID" value="ERN01768.1"/>
    <property type="molecule type" value="Genomic_DNA"/>
</dbReference>
<gene>
    <name evidence="1" type="ORF">AMTR_s00097p00157850</name>
</gene>
<accession>W1P1H8</accession>